<dbReference type="Pfam" id="PF01381">
    <property type="entry name" value="HTH_3"/>
    <property type="match status" value="1"/>
</dbReference>
<dbReference type="EMBL" id="RCHT01000015">
    <property type="protein sequence ID" value="RLL10268.1"/>
    <property type="molecule type" value="Genomic_DNA"/>
</dbReference>
<dbReference type="CDD" id="cd00093">
    <property type="entry name" value="HTH_XRE"/>
    <property type="match status" value="1"/>
</dbReference>
<dbReference type="InterPro" id="IPR010982">
    <property type="entry name" value="Lambda_DNA-bd_dom_sf"/>
</dbReference>
<dbReference type="PROSITE" id="PS50943">
    <property type="entry name" value="HTH_CROC1"/>
    <property type="match status" value="1"/>
</dbReference>
<evidence type="ECO:0000313" key="3">
    <source>
        <dbReference type="EMBL" id="RLL10268.1"/>
    </source>
</evidence>
<dbReference type="SUPFAM" id="SSF47413">
    <property type="entry name" value="lambda repressor-like DNA-binding domains"/>
    <property type="match status" value="1"/>
</dbReference>
<reference evidence="3 4" key="1">
    <citation type="submission" date="2018-10" db="EMBL/GenBank/DDBJ databases">
        <title>Anaerotruncus faecis sp. nov., isolated from human feces.</title>
        <authorList>
            <person name="Wang Y.-J."/>
        </authorList>
    </citation>
    <scope>NUCLEOTIDE SEQUENCE [LARGE SCALE GENOMIC DNA]</scope>
    <source>
        <strain evidence="3 4">22A2-44</strain>
    </source>
</reference>
<dbReference type="Proteomes" id="UP000276301">
    <property type="component" value="Unassembled WGS sequence"/>
</dbReference>
<protein>
    <submittedName>
        <fullName evidence="3">XRE family transcriptional regulator</fullName>
    </submittedName>
</protein>
<dbReference type="RefSeq" id="WP_121587054.1">
    <property type="nucleotide sequence ID" value="NZ_DBFSDP010000108.1"/>
</dbReference>
<dbReference type="Gene3D" id="1.10.260.40">
    <property type="entry name" value="lambda repressor-like DNA-binding domains"/>
    <property type="match status" value="1"/>
</dbReference>
<keyword evidence="1" id="KW-0238">DNA-binding</keyword>
<dbReference type="AlphaFoldDB" id="A0A498CLT1"/>
<dbReference type="PANTHER" id="PTHR46797:SF1">
    <property type="entry name" value="METHYLPHOSPHONATE SYNTHASE"/>
    <property type="match status" value="1"/>
</dbReference>
<evidence type="ECO:0000259" key="2">
    <source>
        <dbReference type="PROSITE" id="PS50943"/>
    </source>
</evidence>
<evidence type="ECO:0000256" key="1">
    <source>
        <dbReference type="ARBA" id="ARBA00023125"/>
    </source>
</evidence>
<dbReference type="PANTHER" id="PTHR46797">
    <property type="entry name" value="HTH-TYPE TRANSCRIPTIONAL REGULATOR"/>
    <property type="match status" value="1"/>
</dbReference>
<dbReference type="SMART" id="SM00530">
    <property type="entry name" value="HTH_XRE"/>
    <property type="match status" value="1"/>
</dbReference>
<dbReference type="InterPro" id="IPR050807">
    <property type="entry name" value="TransReg_Diox_bact_type"/>
</dbReference>
<gene>
    <name evidence="3" type="ORF">D4A47_09185</name>
</gene>
<dbReference type="GO" id="GO:0003700">
    <property type="term" value="F:DNA-binding transcription factor activity"/>
    <property type="evidence" value="ECO:0007669"/>
    <property type="project" value="TreeGrafter"/>
</dbReference>
<keyword evidence="4" id="KW-1185">Reference proteome</keyword>
<comment type="caution">
    <text evidence="3">The sequence shown here is derived from an EMBL/GenBank/DDBJ whole genome shotgun (WGS) entry which is preliminary data.</text>
</comment>
<organism evidence="3 4">
    <name type="scientific">Anaerotruncus massiliensis</name>
    <name type="common">ex Liu et al. 2021</name>
    <dbReference type="NCBI Taxonomy" id="2321404"/>
    <lineage>
        <taxon>Bacteria</taxon>
        <taxon>Bacillati</taxon>
        <taxon>Bacillota</taxon>
        <taxon>Clostridia</taxon>
        <taxon>Eubacteriales</taxon>
        <taxon>Oscillospiraceae</taxon>
        <taxon>Anaerotruncus</taxon>
    </lineage>
</organism>
<accession>A0A498CLT1</accession>
<dbReference type="InterPro" id="IPR001387">
    <property type="entry name" value="Cro/C1-type_HTH"/>
</dbReference>
<dbReference type="GO" id="GO:0005829">
    <property type="term" value="C:cytosol"/>
    <property type="evidence" value="ECO:0007669"/>
    <property type="project" value="TreeGrafter"/>
</dbReference>
<dbReference type="GO" id="GO:0003677">
    <property type="term" value="F:DNA binding"/>
    <property type="evidence" value="ECO:0007669"/>
    <property type="project" value="UniProtKB-KW"/>
</dbReference>
<sequence length="110" mass="12493">MYVDYSLLGRRIAYLRRRKGLTQEQLAERADVTNNYISHIENCRSIPSLETVVKLCGALGVTPDELLLGTSTHEQNYLNSDILRKLEGCTPAERRLVDGFIDLLVDQREA</sequence>
<feature type="domain" description="HTH cro/C1-type" evidence="2">
    <location>
        <begin position="12"/>
        <end position="66"/>
    </location>
</feature>
<evidence type="ECO:0000313" key="4">
    <source>
        <dbReference type="Proteomes" id="UP000276301"/>
    </source>
</evidence>
<name>A0A498CLT1_9FIRM</name>
<proteinExistence type="predicted"/>